<evidence type="ECO:0000256" key="2">
    <source>
        <dbReference type="ARBA" id="ARBA00023134"/>
    </source>
</evidence>
<organism evidence="3 4">
    <name type="scientific">Tritrichomonas musculus</name>
    <dbReference type="NCBI Taxonomy" id="1915356"/>
    <lineage>
        <taxon>Eukaryota</taxon>
        <taxon>Metamonada</taxon>
        <taxon>Parabasalia</taxon>
        <taxon>Tritrichomonadida</taxon>
        <taxon>Tritrichomonadidae</taxon>
        <taxon>Tritrichomonas</taxon>
    </lineage>
</organism>
<evidence type="ECO:0000256" key="1">
    <source>
        <dbReference type="ARBA" id="ARBA00022741"/>
    </source>
</evidence>
<proteinExistence type="predicted"/>
<dbReference type="SMART" id="SM00173">
    <property type="entry name" value="RAS"/>
    <property type="match status" value="1"/>
</dbReference>
<keyword evidence="1" id="KW-0547">Nucleotide-binding</keyword>
<keyword evidence="2" id="KW-0342">GTP-binding</keyword>
<dbReference type="PANTHER" id="PTHR47977">
    <property type="entry name" value="RAS-RELATED PROTEIN RAB"/>
    <property type="match status" value="1"/>
</dbReference>
<accession>A0ABR2GYY9</accession>
<keyword evidence="4" id="KW-1185">Reference proteome</keyword>
<sequence>MSKKQTTLEIIVCGNDCVGKTSLISRFIEEKFESEIQSTNSYYYKTKVVNIDGDPVKLEVWDSVVREKFHSFTRAYKRGADGILVVFDVCAENGLSGVGELIEKIKKECPRATAALVGNRCDLTEQRKVTKEEAESFAHERGLRYFETSAKENEGLDEVFDYVARQSYLSLQ</sequence>
<dbReference type="InterPro" id="IPR050227">
    <property type="entry name" value="Rab"/>
</dbReference>
<dbReference type="Gene3D" id="3.40.50.300">
    <property type="entry name" value="P-loop containing nucleotide triphosphate hydrolases"/>
    <property type="match status" value="1"/>
</dbReference>
<dbReference type="InterPro" id="IPR001806">
    <property type="entry name" value="Small_GTPase"/>
</dbReference>
<dbReference type="InterPro" id="IPR027417">
    <property type="entry name" value="P-loop_NTPase"/>
</dbReference>
<dbReference type="SMART" id="SM00174">
    <property type="entry name" value="RHO"/>
    <property type="match status" value="1"/>
</dbReference>
<dbReference type="PROSITE" id="PS51419">
    <property type="entry name" value="RAB"/>
    <property type="match status" value="1"/>
</dbReference>
<dbReference type="Proteomes" id="UP001470230">
    <property type="component" value="Unassembled WGS sequence"/>
</dbReference>
<reference evidence="3 4" key="1">
    <citation type="submission" date="2024-04" db="EMBL/GenBank/DDBJ databases">
        <title>Tritrichomonas musculus Genome.</title>
        <authorList>
            <person name="Alves-Ferreira E."/>
            <person name="Grigg M."/>
            <person name="Lorenzi H."/>
            <person name="Galac M."/>
        </authorList>
    </citation>
    <scope>NUCLEOTIDE SEQUENCE [LARGE SCALE GENOMIC DNA]</scope>
    <source>
        <strain evidence="3 4">EAF2021</strain>
    </source>
</reference>
<protein>
    <recommendedName>
        <fullName evidence="5">Small GTP-binding protein</fullName>
    </recommendedName>
</protein>
<gene>
    <name evidence="3" type="ORF">M9Y10_032613</name>
</gene>
<dbReference type="SMART" id="SM00175">
    <property type="entry name" value="RAB"/>
    <property type="match status" value="1"/>
</dbReference>
<dbReference type="NCBIfam" id="TIGR00231">
    <property type="entry name" value="small_GTP"/>
    <property type="match status" value="1"/>
</dbReference>
<dbReference type="InterPro" id="IPR005225">
    <property type="entry name" value="Small_GTP-bd"/>
</dbReference>
<dbReference type="Pfam" id="PF00071">
    <property type="entry name" value="Ras"/>
    <property type="match status" value="1"/>
</dbReference>
<evidence type="ECO:0000313" key="3">
    <source>
        <dbReference type="EMBL" id="KAK8839140.1"/>
    </source>
</evidence>
<name>A0ABR2GYY9_9EUKA</name>
<dbReference type="EMBL" id="JAPFFF010000053">
    <property type="protein sequence ID" value="KAK8839140.1"/>
    <property type="molecule type" value="Genomic_DNA"/>
</dbReference>
<evidence type="ECO:0000313" key="4">
    <source>
        <dbReference type="Proteomes" id="UP001470230"/>
    </source>
</evidence>
<evidence type="ECO:0008006" key="5">
    <source>
        <dbReference type="Google" id="ProtNLM"/>
    </source>
</evidence>
<dbReference type="PROSITE" id="PS51421">
    <property type="entry name" value="RAS"/>
    <property type="match status" value="1"/>
</dbReference>
<comment type="caution">
    <text evidence="3">The sequence shown here is derived from an EMBL/GenBank/DDBJ whole genome shotgun (WGS) entry which is preliminary data.</text>
</comment>
<dbReference type="CDD" id="cd00154">
    <property type="entry name" value="Rab"/>
    <property type="match status" value="1"/>
</dbReference>
<dbReference type="PRINTS" id="PR00449">
    <property type="entry name" value="RASTRNSFRMNG"/>
</dbReference>
<dbReference type="SUPFAM" id="SSF52540">
    <property type="entry name" value="P-loop containing nucleoside triphosphate hydrolases"/>
    <property type="match status" value="1"/>
</dbReference>